<dbReference type="OrthoDB" id="10230994at2759"/>
<reference evidence="1 2" key="1">
    <citation type="journal article" date="2018" name="Sci. Rep.">
        <title>Genomic signatures of local adaptation to the degree of environmental predictability in rotifers.</title>
        <authorList>
            <person name="Franch-Gras L."/>
            <person name="Hahn C."/>
            <person name="Garcia-Roger E.M."/>
            <person name="Carmona M.J."/>
            <person name="Serra M."/>
            <person name="Gomez A."/>
        </authorList>
    </citation>
    <scope>NUCLEOTIDE SEQUENCE [LARGE SCALE GENOMIC DNA]</scope>
    <source>
        <strain evidence="1">HYR1</strain>
    </source>
</reference>
<name>A0A3M7RI46_BRAPC</name>
<evidence type="ECO:0000313" key="1">
    <source>
        <dbReference type="EMBL" id="RNA23159.1"/>
    </source>
</evidence>
<comment type="caution">
    <text evidence="1">The sequence shown here is derived from an EMBL/GenBank/DDBJ whole genome shotgun (WGS) entry which is preliminary data.</text>
</comment>
<dbReference type="AlphaFoldDB" id="A0A3M7RI46"/>
<evidence type="ECO:0008006" key="3">
    <source>
        <dbReference type="Google" id="ProtNLM"/>
    </source>
</evidence>
<dbReference type="Proteomes" id="UP000276133">
    <property type="component" value="Unassembled WGS sequence"/>
</dbReference>
<protein>
    <recommendedName>
        <fullName evidence="3">RNA-directed DNA polymerase from mobile element jockey-like</fullName>
    </recommendedName>
</protein>
<evidence type="ECO:0000313" key="2">
    <source>
        <dbReference type="Proteomes" id="UP000276133"/>
    </source>
</evidence>
<organism evidence="1 2">
    <name type="scientific">Brachionus plicatilis</name>
    <name type="common">Marine rotifer</name>
    <name type="synonym">Brachionus muelleri</name>
    <dbReference type="NCBI Taxonomy" id="10195"/>
    <lineage>
        <taxon>Eukaryota</taxon>
        <taxon>Metazoa</taxon>
        <taxon>Spiralia</taxon>
        <taxon>Gnathifera</taxon>
        <taxon>Rotifera</taxon>
        <taxon>Eurotatoria</taxon>
        <taxon>Monogononta</taxon>
        <taxon>Pseudotrocha</taxon>
        <taxon>Ploima</taxon>
        <taxon>Brachionidae</taxon>
        <taxon>Brachionus</taxon>
    </lineage>
</organism>
<proteinExistence type="predicted"/>
<keyword evidence="2" id="KW-1185">Reference proteome</keyword>
<sequence>MFITNKRDLVLPDYLEIDNVKIKVVNSFKLLEYVNDKKKLLINAYSLSVGYIICHIKSKSSSSKLLFFRISTILLKINPTISNTNDFNILNIRLEQFNLNTLIHRLFYRLSIDVILELRSSFIFRHEQMLKYELRNKNNLVVPSIGKYNNYYMNSFQYFFSKFINQFLIEDLKLNEGTYNYRIKNNLNNNFVQFVT</sequence>
<gene>
    <name evidence="1" type="ORF">BpHYR1_031089</name>
</gene>
<accession>A0A3M7RI46</accession>
<dbReference type="EMBL" id="REGN01003343">
    <property type="protein sequence ID" value="RNA23159.1"/>
    <property type="molecule type" value="Genomic_DNA"/>
</dbReference>